<name>A0AAW1MD83_POPJA</name>
<sequence>MEKISEEGGGDYSDDSITDRTYVPIKTSSDEAVEQSEVSDYDSDDIGDISNEDPDDNNEIPFAAVVNATRWEPVDGNRLTFNVTSHNAGVHPNVAAELAGKETVDFFNHFINNDVILFFATETN</sequence>
<feature type="region of interest" description="Disordered" evidence="1">
    <location>
        <begin position="1"/>
        <end position="60"/>
    </location>
</feature>
<organism evidence="2 3">
    <name type="scientific">Popillia japonica</name>
    <name type="common">Japanese beetle</name>
    <dbReference type="NCBI Taxonomy" id="7064"/>
    <lineage>
        <taxon>Eukaryota</taxon>
        <taxon>Metazoa</taxon>
        <taxon>Ecdysozoa</taxon>
        <taxon>Arthropoda</taxon>
        <taxon>Hexapoda</taxon>
        <taxon>Insecta</taxon>
        <taxon>Pterygota</taxon>
        <taxon>Neoptera</taxon>
        <taxon>Endopterygota</taxon>
        <taxon>Coleoptera</taxon>
        <taxon>Polyphaga</taxon>
        <taxon>Scarabaeiformia</taxon>
        <taxon>Scarabaeidae</taxon>
        <taxon>Rutelinae</taxon>
        <taxon>Popillia</taxon>
    </lineage>
</organism>
<protein>
    <submittedName>
        <fullName evidence="2">Uncharacterized protein</fullName>
    </submittedName>
</protein>
<evidence type="ECO:0000313" key="2">
    <source>
        <dbReference type="EMBL" id="KAK9744198.1"/>
    </source>
</evidence>
<comment type="caution">
    <text evidence="2">The sequence shown here is derived from an EMBL/GenBank/DDBJ whole genome shotgun (WGS) entry which is preliminary data.</text>
</comment>
<gene>
    <name evidence="2" type="ORF">QE152_g8020</name>
</gene>
<dbReference type="Proteomes" id="UP001458880">
    <property type="component" value="Unassembled WGS sequence"/>
</dbReference>
<proteinExistence type="predicted"/>
<accession>A0AAW1MD83</accession>
<feature type="compositionally biased region" description="Acidic residues" evidence="1">
    <location>
        <begin position="31"/>
        <end position="58"/>
    </location>
</feature>
<reference evidence="2 3" key="1">
    <citation type="journal article" date="2024" name="BMC Genomics">
        <title>De novo assembly and annotation of Popillia japonica's genome with initial clues to its potential as an invasive pest.</title>
        <authorList>
            <person name="Cucini C."/>
            <person name="Boschi S."/>
            <person name="Funari R."/>
            <person name="Cardaioli E."/>
            <person name="Iannotti N."/>
            <person name="Marturano G."/>
            <person name="Paoli F."/>
            <person name="Bruttini M."/>
            <person name="Carapelli A."/>
            <person name="Frati F."/>
            <person name="Nardi F."/>
        </authorList>
    </citation>
    <scope>NUCLEOTIDE SEQUENCE [LARGE SCALE GENOMIC DNA]</scope>
    <source>
        <strain evidence="2">DMR45628</strain>
    </source>
</reference>
<dbReference type="AlphaFoldDB" id="A0AAW1MD83"/>
<keyword evidence="3" id="KW-1185">Reference proteome</keyword>
<dbReference type="EMBL" id="JASPKY010000061">
    <property type="protein sequence ID" value="KAK9744198.1"/>
    <property type="molecule type" value="Genomic_DNA"/>
</dbReference>
<evidence type="ECO:0000256" key="1">
    <source>
        <dbReference type="SAM" id="MobiDB-lite"/>
    </source>
</evidence>
<evidence type="ECO:0000313" key="3">
    <source>
        <dbReference type="Proteomes" id="UP001458880"/>
    </source>
</evidence>